<dbReference type="SUPFAM" id="SSF53187">
    <property type="entry name" value="Zn-dependent exopeptidases"/>
    <property type="match status" value="1"/>
</dbReference>
<dbReference type="GO" id="GO:0006508">
    <property type="term" value="P:proteolysis"/>
    <property type="evidence" value="ECO:0007669"/>
    <property type="project" value="InterPro"/>
</dbReference>
<evidence type="ECO:0000256" key="9">
    <source>
        <dbReference type="SAM" id="Phobius"/>
    </source>
</evidence>
<feature type="transmembrane region" description="Helical" evidence="9">
    <location>
        <begin position="478"/>
        <end position="499"/>
    </location>
</feature>
<keyword evidence="9" id="KW-0472">Membrane</keyword>
<evidence type="ECO:0000256" key="4">
    <source>
        <dbReference type="ARBA" id="ARBA00017435"/>
    </source>
</evidence>
<protein>
    <recommendedName>
        <fullName evidence="4">Vacuolar membrane protease</fullName>
    </recommendedName>
    <alternativeName>
        <fullName evidence="8">FXNA-related family protease 1</fullName>
    </alternativeName>
</protein>
<dbReference type="Gene3D" id="3.40.630.10">
    <property type="entry name" value="Zn peptidases"/>
    <property type="match status" value="1"/>
</dbReference>
<comment type="similarity">
    <text evidence="3">Belongs to the peptidase M28 family.</text>
</comment>
<accession>A0A0F9Y987</accession>
<proteinExistence type="inferred from homology"/>
<evidence type="ECO:0000313" key="11">
    <source>
        <dbReference type="EMBL" id="KKO01219.1"/>
    </source>
</evidence>
<dbReference type="Pfam" id="PF04389">
    <property type="entry name" value="Peptidase_M28"/>
    <property type="match status" value="1"/>
</dbReference>
<dbReference type="PANTHER" id="PTHR12147:SF58">
    <property type="entry name" value="VACUOLAR MEMBRANE PROTEASE"/>
    <property type="match status" value="1"/>
</dbReference>
<evidence type="ECO:0000256" key="2">
    <source>
        <dbReference type="ARBA" id="ARBA00004128"/>
    </source>
</evidence>
<evidence type="ECO:0000256" key="8">
    <source>
        <dbReference type="ARBA" id="ARBA00031512"/>
    </source>
</evidence>
<feature type="transmembrane region" description="Helical" evidence="9">
    <location>
        <begin position="361"/>
        <end position="383"/>
    </location>
</feature>
<evidence type="ECO:0000256" key="7">
    <source>
        <dbReference type="ARBA" id="ARBA00023180"/>
    </source>
</evidence>
<dbReference type="EMBL" id="LAZR01000036">
    <property type="protein sequence ID" value="KKO01219.1"/>
    <property type="molecule type" value="Genomic_DNA"/>
</dbReference>
<evidence type="ECO:0000256" key="5">
    <source>
        <dbReference type="ARBA" id="ARBA00022554"/>
    </source>
</evidence>
<feature type="transmembrane region" description="Helical" evidence="9">
    <location>
        <begin position="505"/>
        <end position="526"/>
    </location>
</feature>
<feature type="transmembrane region" description="Helical" evidence="9">
    <location>
        <begin position="428"/>
        <end position="447"/>
    </location>
</feature>
<dbReference type="AlphaFoldDB" id="A0A0F9Y987"/>
<keyword evidence="6 9" id="KW-1133">Transmembrane helix</keyword>
<feature type="transmembrane region" description="Helical" evidence="9">
    <location>
        <begin position="403"/>
        <end position="421"/>
    </location>
</feature>
<comment type="function">
    <text evidence="1">May be involved in vacuolar sorting and osmoregulation.</text>
</comment>
<dbReference type="GO" id="GO:0008235">
    <property type="term" value="F:metalloexopeptidase activity"/>
    <property type="evidence" value="ECO:0007669"/>
    <property type="project" value="InterPro"/>
</dbReference>
<keyword evidence="5" id="KW-0926">Vacuole</keyword>
<feature type="transmembrane region" description="Helical" evidence="9">
    <location>
        <begin position="328"/>
        <end position="349"/>
    </location>
</feature>
<comment type="caution">
    <text evidence="11">The sequence shown here is derived from an EMBL/GenBank/DDBJ whole genome shotgun (WGS) entry which is preliminary data.</text>
</comment>
<keyword evidence="7" id="KW-0325">Glycoprotein</keyword>
<dbReference type="InterPro" id="IPR045175">
    <property type="entry name" value="M28_fam"/>
</dbReference>
<evidence type="ECO:0000256" key="1">
    <source>
        <dbReference type="ARBA" id="ARBA00003273"/>
    </source>
</evidence>
<reference evidence="11" key="1">
    <citation type="journal article" date="2015" name="Nature">
        <title>Complex archaea that bridge the gap between prokaryotes and eukaryotes.</title>
        <authorList>
            <person name="Spang A."/>
            <person name="Saw J.H."/>
            <person name="Jorgensen S.L."/>
            <person name="Zaremba-Niedzwiedzka K."/>
            <person name="Martijn J."/>
            <person name="Lind A.E."/>
            <person name="van Eijk R."/>
            <person name="Schleper C."/>
            <person name="Guy L."/>
            <person name="Ettema T.J."/>
        </authorList>
    </citation>
    <scope>NUCLEOTIDE SEQUENCE</scope>
</reference>
<sequence length="760" mass="85918">MKKTPTLLTLLLIILATYWSFRVLLPQYSPDEVVVETEFSTNRALQHVKEISKEPHGVGFPAHTSVRNYITDELKNLGLETSLQEGYTSGDWGNLSKAENILARIKGSESGKALLLLSHYDSGPHSSLGASDAGSGVATILEGVRAFLKTNATPKNDIIILISDAEELGLNGADLFVDKHKWLKDVGLVLNFEARGSGGPSYMLMETNKGNSKLISEFIAANPEFPVANSLVYSIYKMLPNDTDLTVFREEGDVEGFNFAFIDDHFDYHTAIDNYERLDRKTLAHQGSYLMPLLVHFSNTDLTNLKSLDDNVYFNVPFFKMVSYPFTWIMPMLILAIIFFIILLISGFRKKILKGKDILKGFIPVLFTLVINGIVGYYSWTFLKWVYPAYNDILHGFTYNGHAYILAFTLFSLGTCFYAYYRFKVIKTANLLVAPFIIWIIICGLVAVYLKGAAFFIIPLYSFLVAFYVHINQKNPNPFLLVFLGIPALFIFAPLVQMFPVGLGLKMMITSTLLTTLIFFLLLPLVTKYRKKGALAFLSFLLFAGLMVSAHMDSSFTKERPKPTSLLYVLNADDEKAMWATYEHQLSDWTSQYITKKVMDNNLSKKVISSKYGSNFTFTNDAPLKNVPKPTIEIQLDTLINAVRTIRLCITPNRPINRLELFTNDIDVLKANVNGVELSEHFLQNRNSGRLITNYISDKNYTDITLEVPEDKELEITIYEASNDLLDNALFTIPQRKENQIPMPFVLNDAILTIQKVKFE</sequence>
<dbReference type="InterPro" id="IPR007484">
    <property type="entry name" value="Peptidase_M28"/>
</dbReference>
<evidence type="ECO:0000256" key="6">
    <source>
        <dbReference type="ARBA" id="ARBA00022989"/>
    </source>
</evidence>
<evidence type="ECO:0000256" key="3">
    <source>
        <dbReference type="ARBA" id="ARBA00010918"/>
    </source>
</evidence>
<feature type="transmembrane region" description="Helical" evidence="9">
    <location>
        <begin position="453"/>
        <end position="471"/>
    </location>
</feature>
<keyword evidence="9" id="KW-0812">Transmembrane</keyword>
<evidence type="ECO:0000259" key="10">
    <source>
        <dbReference type="Pfam" id="PF04389"/>
    </source>
</evidence>
<gene>
    <name evidence="11" type="ORF">LCGC14_0118060</name>
</gene>
<organism evidence="11">
    <name type="scientific">marine sediment metagenome</name>
    <dbReference type="NCBI Taxonomy" id="412755"/>
    <lineage>
        <taxon>unclassified sequences</taxon>
        <taxon>metagenomes</taxon>
        <taxon>ecological metagenomes</taxon>
    </lineage>
</organism>
<feature type="transmembrane region" description="Helical" evidence="9">
    <location>
        <begin position="533"/>
        <end position="552"/>
    </location>
</feature>
<feature type="domain" description="Peptidase M28" evidence="10">
    <location>
        <begin position="100"/>
        <end position="289"/>
    </location>
</feature>
<dbReference type="GO" id="GO:0005774">
    <property type="term" value="C:vacuolar membrane"/>
    <property type="evidence" value="ECO:0007669"/>
    <property type="project" value="UniProtKB-SubCell"/>
</dbReference>
<name>A0A0F9Y987_9ZZZZ</name>
<comment type="subcellular location">
    <subcellularLocation>
        <location evidence="2">Vacuole membrane</location>
        <topology evidence="2">Multi-pass membrane protein</topology>
    </subcellularLocation>
</comment>
<dbReference type="PANTHER" id="PTHR12147">
    <property type="entry name" value="METALLOPEPTIDASE M28 FAMILY MEMBER"/>
    <property type="match status" value="1"/>
</dbReference>